<evidence type="ECO:0000313" key="1">
    <source>
        <dbReference type="EMBL" id="GFG89949.1"/>
    </source>
</evidence>
<dbReference type="RefSeq" id="WP_163710975.1">
    <property type="nucleotide sequence ID" value="NZ_BLKZ01000001.1"/>
</dbReference>
<protein>
    <submittedName>
        <fullName evidence="1">Uncharacterized protein</fullName>
    </submittedName>
</protein>
<dbReference type="Proteomes" id="UP000465360">
    <property type="component" value="Unassembled WGS sequence"/>
</dbReference>
<dbReference type="EMBL" id="BLKZ01000001">
    <property type="protein sequence ID" value="GFG89949.1"/>
    <property type="molecule type" value="Genomic_DNA"/>
</dbReference>
<evidence type="ECO:0000313" key="2">
    <source>
        <dbReference type="Proteomes" id="UP000465360"/>
    </source>
</evidence>
<comment type="caution">
    <text evidence="1">The sequence shown here is derived from an EMBL/GenBank/DDBJ whole genome shotgun (WGS) entry which is preliminary data.</text>
</comment>
<dbReference type="AlphaFoldDB" id="A0A7I9YMR8"/>
<keyword evidence="2" id="KW-1185">Reference proteome</keyword>
<organism evidence="1 2">
    <name type="scientific">Mycobacterium bourgelatii</name>
    <dbReference type="NCBI Taxonomy" id="1273442"/>
    <lineage>
        <taxon>Bacteria</taxon>
        <taxon>Bacillati</taxon>
        <taxon>Actinomycetota</taxon>
        <taxon>Actinomycetes</taxon>
        <taxon>Mycobacteriales</taxon>
        <taxon>Mycobacteriaceae</taxon>
        <taxon>Mycobacterium</taxon>
    </lineage>
</organism>
<name>A0A7I9YMR8_MYCBU</name>
<gene>
    <name evidence="1" type="ORF">MBOU_19910</name>
</gene>
<reference evidence="1 2" key="1">
    <citation type="journal article" date="2019" name="Emerg. Microbes Infect.">
        <title>Comprehensive subspecies identification of 175 nontuberculous mycobacteria species based on 7547 genomic profiles.</title>
        <authorList>
            <person name="Matsumoto Y."/>
            <person name="Kinjo T."/>
            <person name="Motooka D."/>
            <person name="Nabeya D."/>
            <person name="Jung N."/>
            <person name="Uechi K."/>
            <person name="Horii T."/>
            <person name="Iida T."/>
            <person name="Fujita J."/>
            <person name="Nakamura S."/>
        </authorList>
    </citation>
    <scope>NUCLEOTIDE SEQUENCE [LARGE SCALE GENOMIC DNA]</scope>
    <source>
        <strain evidence="1 2">JCM 30725</strain>
    </source>
</reference>
<proteinExistence type="predicted"/>
<accession>A0A7I9YMR8</accession>
<sequence>MTGQAERLRIVSIQPTEDFVQEDEVGTLPERYSLLLGMSRRITSYELAEVTAETSVSFVDSGDPRWLRLADTTLDEFAERRHEIQQIVDDAVSKAAVYQEVAETTGQAHAAAQQAEYIRRRKLMSDINVALRSELEQNK</sequence>